<feature type="transmembrane region" description="Helical" evidence="1">
    <location>
        <begin position="12"/>
        <end position="31"/>
    </location>
</feature>
<proteinExistence type="predicted"/>
<evidence type="ECO:0000313" key="3">
    <source>
        <dbReference type="Proteomes" id="UP000318053"/>
    </source>
</evidence>
<dbReference type="EMBL" id="SJPK01000006">
    <property type="protein sequence ID" value="TWT66057.1"/>
    <property type="molecule type" value="Genomic_DNA"/>
</dbReference>
<dbReference type="AlphaFoldDB" id="A0A5C5XS77"/>
<dbReference type="OrthoDB" id="284889at2"/>
<organism evidence="2 3">
    <name type="scientific">Allorhodopirellula solitaria</name>
    <dbReference type="NCBI Taxonomy" id="2527987"/>
    <lineage>
        <taxon>Bacteria</taxon>
        <taxon>Pseudomonadati</taxon>
        <taxon>Planctomycetota</taxon>
        <taxon>Planctomycetia</taxon>
        <taxon>Pirellulales</taxon>
        <taxon>Pirellulaceae</taxon>
        <taxon>Allorhodopirellula</taxon>
    </lineage>
</organism>
<dbReference type="RefSeq" id="WP_146391882.1">
    <property type="nucleotide sequence ID" value="NZ_SJPK01000006.1"/>
</dbReference>
<gene>
    <name evidence="2" type="ORF">CA85_29190</name>
</gene>
<reference evidence="2 3" key="1">
    <citation type="submission" date="2019-02" db="EMBL/GenBank/DDBJ databases">
        <title>Deep-cultivation of Planctomycetes and their phenomic and genomic characterization uncovers novel biology.</title>
        <authorList>
            <person name="Wiegand S."/>
            <person name="Jogler M."/>
            <person name="Boedeker C."/>
            <person name="Pinto D."/>
            <person name="Vollmers J."/>
            <person name="Rivas-Marin E."/>
            <person name="Kohn T."/>
            <person name="Peeters S.H."/>
            <person name="Heuer A."/>
            <person name="Rast P."/>
            <person name="Oberbeckmann S."/>
            <person name="Bunk B."/>
            <person name="Jeske O."/>
            <person name="Meyerdierks A."/>
            <person name="Storesund J.E."/>
            <person name="Kallscheuer N."/>
            <person name="Luecker S."/>
            <person name="Lage O.M."/>
            <person name="Pohl T."/>
            <person name="Merkel B.J."/>
            <person name="Hornburger P."/>
            <person name="Mueller R.-W."/>
            <person name="Bruemmer F."/>
            <person name="Labrenz M."/>
            <person name="Spormann A.M."/>
            <person name="Op Den Camp H."/>
            <person name="Overmann J."/>
            <person name="Amann R."/>
            <person name="Jetten M.S.M."/>
            <person name="Mascher T."/>
            <person name="Medema M.H."/>
            <person name="Devos D.P."/>
            <person name="Kaster A.-K."/>
            <person name="Ovreas L."/>
            <person name="Rohde M."/>
            <person name="Galperin M.Y."/>
            <person name="Jogler C."/>
        </authorList>
    </citation>
    <scope>NUCLEOTIDE SEQUENCE [LARGE SCALE GENOMIC DNA]</scope>
    <source>
        <strain evidence="2 3">CA85</strain>
    </source>
</reference>
<keyword evidence="1" id="KW-1133">Transmembrane helix</keyword>
<name>A0A5C5XS77_9BACT</name>
<dbReference type="Proteomes" id="UP000318053">
    <property type="component" value="Unassembled WGS sequence"/>
</dbReference>
<evidence type="ECO:0000313" key="2">
    <source>
        <dbReference type="EMBL" id="TWT66057.1"/>
    </source>
</evidence>
<sequence>MIRHPLIRRFVLAIGIVSVTTVVVLVAFHFYRVRLCDRIDRRIDSLALYPPSDTTDLEWAVHVYWTHNLHGNSMPLAYASTDSLWHLDDELDDALNSRPTRKTIDDLWVRYSEMTSLGAEYRRKYEPEKNRIASLVAEQGLGYRFIDDYLSFSSREP</sequence>
<keyword evidence="3" id="KW-1185">Reference proteome</keyword>
<keyword evidence="1" id="KW-0812">Transmembrane</keyword>
<evidence type="ECO:0000256" key="1">
    <source>
        <dbReference type="SAM" id="Phobius"/>
    </source>
</evidence>
<accession>A0A5C5XS77</accession>
<protein>
    <submittedName>
        <fullName evidence="2">Uncharacterized protein</fullName>
    </submittedName>
</protein>
<keyword evidence="1" id="KW-0472">Membrane</keyword>
<comment type="caution">
    <text evidence="2">The sequence shown here is derived from an EMBL/GenBank/DDBJ whole genome shotgun (WGS) entry which is preliminary data.</text>
</comment>